<feature type="region of interest" description="Disordered" evidence="1">
    <location>
        <begin position="26"/>
        <end position="53"/>
    </location>
</feature>
<dbReference type="GeneID" id="101850063"/>
<dbReference type="Proteomes" id="UP000694888">
    <property type="component" value="Unplaced"/>
</dbReference>
<evidence type="ECO:0000313" key="3">
    <source>
        <dbReference type="RefSeq" id="XP_012947014.2"/>
    </source>
</evidence>
<protein>
    <submittedName>
        <fullName evidence="3">Uncharacterized protein LOC101850063</fullName>
    </submittedName>
</protein>
<keyword evidence="2" id="KW-1185">Reference proteome</keyword>
<evidence type="ECO:0000256" key="1">
    <source>
        <dbReference type="SAM" id="MobiDB-lite"/>
    </source>
</evidence>
<feature type="compositionally biased region" description="Low complexity" evidence="1">
    <location>
        <begin position="40"/>
        <end position="52"/>
    </location>
</feature>
<dbReference type="RefSeq" id="XP_012947014.2">
    <property type="nucleotide sequence ID" value="XM_013091560.2"/>
</dbReference>
<name>A0ABM1AG63_APLCA</name>
<proteinExistence type="predicted"/>
<accession>A0ABM1AG63</accession>
<reference evidence="3" key="1">
    <citation type="submission" date="2025-08" db="UniProtKB">
        <authorList>
            <consortium name="RefSeq"/>
        </authorList>
    </citation>
    <scope>IDENTIFICATION</scope>
</reference>
<organism evidence="2 3">
    <name type="scientific">Aplysia californica</name>
    <name type="common">California sea hare</name>
    <dbReference type="NCBI Taxonomy" id="6500"/>
    <lineage>
        <taxon>Eukaryota</taxon>
        <taxon>Metazoa</taxon>
        <taxon>Spiralia</taxon>
        <taxon>Lophotrochozoa</taxon>
        <taxon>Mollusca</taxon>
        <taxon>Gastropoda</taxon>
        <taxon>Heterobranchia</taxon>
        <taxon>Euthyneura</taxon>
        <taxon>Tectipleura</taxon>
        <taxon>Aplysiida</taxon>
        <taxon>Aplysioidea</taxon>
        <taxon>Aplysiidae</taxon>
        <taxon>Aplysia</taxon>
    </lineage>
</organism>
<evidence type="ECO:0000313" key="2">
    <source>
        <dbReference type="Proteomes" id="UP000694888"/>
    </source>
</evidence>
<gene>
    <name evidence="3" type="primary">LOC101850063</name>
</gene>
<sequence length="219" mass="23937">MDFNENSLGRSPHAVHNADVFPSFTFSSSHSSRCGTATGSSNMSSQQSPVSMTTGTLGVLDETSENMSGYSSTPANMLSPRPLPPIPQQQMPPHMVHMQAGQYGHSAYLYNQQMQGNTDMTPSMQQQLRPQYPQAYTGFNSCRMGAMQAQRMISMQNFNPDSFNMPLDGMPQPGFTDTTSLPTLESLPVPAEPGMQQYLQLTAIDRCNSRTSVYADGTT</sequence>